<dbReference type="OrthoDB" id="2968825at2759"/>
<evidence type="ECO:0000313" key="1">
    <source>
        <dbReference type="EMBL" id="KAF1967630.1"/>
    </source>
</evidence>
<dbReference type="Proteomes" id="UP000800036">
    <property type="component" value="Unassembled WGS sequence"/>
</dbReference>
<organism evidence="1 2">
    <name type="scientific">Bimuria novae-zelandiae CBS 107.79</name>
    <dbReference type="NCBI Taxonomy" id="1447943"/>
    <lineage>
        <taxon>Eukaryota</taxon>
        <taxon>Fungi</taxon>
        <taxon>Dikarya</taxon>
        <taxon>Ascomycota</taxon>
        <taxon>Pezizomycotina</taxon>
        <taxon>Dothideomycetes</taxon>
        <taxon>Pleosporomycetidae</taxon>
        <taxon>Pleosporales</taxon>
        <taxon>Massarineae</taxon>
        <taxon>Didymosphaeriaceae</taxon>
        <taxon>Bimuria</taxon>
    </lineage>
</organism>
<accession>A0A6A5UTC8</accession>
<name>A0A6A5UTC8_9PLEO</name>
<proteinExistence type="predicted"/>
<gene>
    <name evidence="1" type="ORF">BU23DRAFT_559270</name>
</gene>
<protein>
    <submittedName>
        <fullName evidence="1">Uncharacterized protein</fullName>
    </submittedName>
</protein>
<evidence type="ECO:0000313" key="2">
    <source>
        <dbReference type="Proteomes" id="UP000800036"/>
    </source>
</evidence>
<dbReference type="EMBL" id="ML976730">
    <property type="protein sequence ID" value="KAF1967630.1"/>
    <property type="molecule type" value="Genomic_DNA"/>
</dbReference>
<keyword evidence="2" id="KW-1185">Reference proteome</keyword>
<sequence>MDNLALGMLGPGLTCTTTPGKRISFGYFKIHRARQDNDNAPDLRDRPGAVFLTIPAQDTREEVVVKHTLTAERLFAYAYGKTADDLVVGEKYTASIHEGYVGATWWC</sequence>
<reference evidence="1" key="1">
    <citation type="journal article" date="2020" name="Stud. Mycol.">
        <title>101 Dothideomycetes genomes: a test case for predicting lifestyles and emergence of pathogens.</title>
        <authorList>
            <person name="Haridas S."/>
            <person name="Albert R."/>
            <person name="Binder M."/>
            <person name="Bloem J."/>
            <person name="Labutti K."/>
            <person name="Salamov A."/>
            <person name="Andreopoulos B."/>
            <person name="Baker S."/>
            <person name="Barry K."/>
            <person name="Bills G."/>
            <person name="Bluhm B."/>
            <person name="Cannon C."/>
            <person name="Castanera R."/>
            <person name="Culley D."/>
            <person name="Daum C."/>
            <person name="Ezra D."/>
            <person name="Gonzalez J."/>
            <person name="Henrissat B."/>
            <person name="Kuo A."/>
            <person name="Liang C."/>
            <person name="Lipzen A."/>
            <person name="Lutzoni F."/>
            <person name="Magnuson J."/>
            <person name="Mondo S."/>
            <person name="Nolan M."/>
            <person name="Ohm R."/>
            <person name="Pangilinan J."/>
            <person name="Park H.-J."/>
            <person name="Ramirez L."/>
            <person name="Alfaro M."/>
            <person name="Sun H."/>
            <person name="Tritt A."/>
            <person name="Yoshinaga Y."/>
            <person name="Zwiers L.-H."/>
            <person name="Turgeon B."/>
            <person name="Goodwin S."/>
            <person name="Spatafora J."/>
            <person name="Crous P."/>
            <person name="Grigoriev I."/>
        </authorList>
    </citation>
    <scope>NUCLEOTIDE SEQUENCE</scope>
    <source>
        <strain evidence="1">CBS 107.79</strain>
    </source>
</reference>
<dbReference type="AlphaFoldDB" id="A0A6A5UTC8"/>